<gene>
    <name evidence="1" type="ORF">GLYMA_08G294600</name>
</gene>
<name>I1KXN7_SOYBN</name>
<dbReference type="InParanoid" id="I1KXN7"/>
<reference evidence="1" key="3">
    <citation type="submission" date="2018-07" db="EMBL/GenBank/DDBJ databases">
        <title>WGS assembly of Glycine max.</title>
        <authorList>
            <person name="Schmutz J."/>
            <person name="Cannon S."/>
            <person name="Schlueter J."/>
            <person name="Ma J."/>
            <person name="Mitros T."/>
            <person name="Nelson W."/>
            <person name="Hyten D."/>
            <person name="Song Q."/>
            <person name="Thelen J."/>
            <person name="Cheng J."/>
            <person name="Xu D."/>
            <person name="Hellsten U."/>
            <person name="May G."/>
            <person name="Yu Y."/>
            <person name="Sakurai T."/>
            <person name="Umezawa T."/>
            <person name="Bhattacharyya M."/>
            <person name="Sandhu D."/>
            <person name="Valliyodan B."/>
            <person name="Lindquist E."/>
            <person name="Peto M."/>
            <person name="Grant D."/>
            <person name="Shu S."/>
            <person name="Goodstein D."/>
            <person name="Barry K."/>
            <person name="Futrell-Griggs M."/>
            <person name="Abernathy B."/>
            <person name="Du J."/>
            <person name="Tian Z."/>
            <person name="Zhu L."/>
            <person name="Gill N."/>
            <person name="Joshi T."/>
            <person name="Libault M."/>
            <person name="Sethuraman A."/>
            <person name="Zhang X."/>
            <person name="Shinozaki K."/>
            <person name="Nguyen H."/>
            <person name="Wing R."/>
            <person name="Cregan P."/>
            <person name="Specht J."/>
            <person name="Grimwood J."/>
            <person name="Rokhsar D."/>
            <person name="Stacey G."/>
            <person name="Shoemaker R."/>
            <person name="Jackson S."/>
        </authorList>
    </citation>
    <scope>NUCLEOTIDE SEQUENCE</scope>
    <source>
        <tissue evidence="1">Callus</tissue>
    </source>
</reference>
<dbReference type="EnsemblPlants" id="KRH45822">
    <property type="protein sequence ID" value="KRH45822"/>
    <property type="gene ID" value="GLYMA_08G294600"/>
</dbReference>
<dbReference type="Proteomes" id="UP000008827">
    <property type="component" value="Chromosome 8"/>
</dbReference>
<dbReference type="OMA" id="LCTHHAV"/>
<dbReference type="SUPFAM" id="SSF52833">
    <property type="entry name" value="Thioredoxin-like"/>
    <property type="match status" value="1"/>
</dbReference>
<dbReference type="PaxDb" id="3847-GLYMA08G40600.1"/>
<sequence>MAKSDELKLMGKWSSPYAMRVKIALNIKSLEHEHFEETMISFRLLVYIRKHQWFPSMKSIIIVEGEEERKPYFEVLEEVLERIEDAFMKCSKGKPFFEQRYERKLLVEAKAPALVKWAERFVVDPTVKGLIPETDKLVEISKSLQIK</sequence>
<dbReference type="Gramene" id="KRH45822">
    <property type="protein sequence ID" value="KRH45822"/>
    <property type="gene ID" value="GLYMA_08G294600"/>
</dbReference>
<evidence type="ECO:0000313" key="3">
    <source>
        <dbReference type="Proteomes" id="UP000008827"/>
    </source>
</evidence>
<dbReference type="SMR" id="I1KXN7"/>
<organism evidence="1">
    <name type="scientific">Glycine max</name>
    <name type="common">Soybean</name>
    <name type="synonym">Glycine hispida</name>
    <dbReference type="NCBI Taxonomy" id="3847"/>
    <lineage>
        <taxon>Eukaryota</taxon>
        <taxon>Viridiplantae</taxon>
        <taxon>Streptophyta</taxon>
        <taxon>Embryophyta</taxon>
        <taxon>Tracheophyta</taxon>
        <taxon>Spermatophyta</taxon>
        <taxon>Magnoliopsida</taxon>
        <taxon>eudicotyledons</taxon>
        <taxon>Gunneridae</taxon>
        <taxon>Pentapetalae</taxon>
        <taxon>rosids</taxon>
        <taxon>fabids</taxon>
        <taxon>Fabales</taxon>
        <taxon>Fabaceae</taxon>
        <taxon>Papilionoideae</taxon>
        <taxon>50 kb inversion clade</taxon>
        <taxon>NPAAA clade</taxon>
        <taxon>indigoferoid/millettioid clade</taxon>
        <taxon>Phaseoleae</taxon>
        <taxon>Glycine</taxon>
        <taxon>Glycine subgen. Soja</taxon>
    </lineage>
</organism>
<dbReference type="InterPro" id="IPR036282">
    <property type="entry name" value="Glutathione-S-Trfase_C_sf"/>
</dbReference>
<dbReference type="HOGENOM" id="CLU_011226_18_0_1"/>
<reference evidence="2" key="2">
    <citation type="submission" date="2018-02" db="UniProtKB">
        <authorList>
            <consortium name="EnsemblPlants"/>
        </authorList>
    </citation>
    <scope>IDENTIFICATION</scope>
    <source>
        <strain evidence="2">Williams 82</strain>
    </source>
</reference>
<proteinExistence type="predicted"/>
<accession>I1KXN7</accession>
<dbReference type="SUPFAM" id="SSF47616">
    <property type="entry name" value="GST C-terminal domain-like"/>
    <property type="match status" value="1"/>
</dbReference>
<dbReference type="AlphaFoldDB" id="I1KXN7"/>
<reference evidence="1 2" key="1">
    <citation type="journal article" date="2010" name="Nature">
        <title>Genome sequence of the palaeopolyploid soybean.</title>
        <authorList>
            <person name="Schmutz J."/>
            <person name="Cannon S.B."/>
            <person name="Schlueter J."/>
            <person name="Ma J."/>
            <person name="Mitros T."/>
            <person name="Nelson W."/>
            <person name="Hyten D.L."/>
            <person name="Song Q."/>
            <person name="Thelen J.J."/>
            <person name="Cheng J."/>
            <person name="Xu D."/>
            <person name="Hellsten U."/>
            <person name="May G.D."/>
            <person name="Yu Y."/>
            <person name="Sakurai T."/>
            <person name="Umezawa T."/>
            <person name="Bhattacharyya M.K."/>
            <person name="Sandhu D."/>
            <person name="Valliyodan B."/>
            <person name="Lindquist E."/>
            <person name="Peto M."/>
            <person name="Grant D."/>
            <person name="Shu S."/>
            <person name="Goodstein D."/>
            <person name="Barry K."/>
            <person name="Futrell-Griggs M."/>
            <person name="Abernathy B."/>
            <person name="Du J."/>
            <person name="Tian Z."/>
            <person name="Zhu L."/>
            <person name="Gill N."/>
            <person name="Joshi T."/>
            <person name="Libault M."/>
            <person name="Sethuraman A."/>
            <person name="Zhang X.-C."/>
            <person name="Shinozaki K."/>
            <person name="Nguyen H.T."/>
            <person name="Wing R.A."/>
            <person name="Cregan P."/>
            <person name="Specht J."/>
            <person name="Grimwood J."/>
            <person name="Rokhsar D."/>
            <person name="Stacey G."/>
            <person name="Shoemaker R.C."/>
            <person name="Jackson S.A."/>
        </authorList>
    </citation>
    <scope>NUCLEOTIDE SEQUENCE</scope>
    <source>
        <strain evidence="2">cv. Williams 82</strain>
        <tissue evidence="1">Callus</tissue>
    </source>
</reference>
<dbReference type="InterPro" id="IPR036249">
    <property type="entry name" value="Thioredoxin-like_sf"/>
</dbReference>
<evidence type="ECO:0000313" key="1">
    <source>
        <dbReference type="EMBL" id="KRH45822.1"/>
    </source>
</evidence>
<dbReference type="EMBL" id="CM000841">
    <property type="protein sequence ID" value="KRH45822.1"/>
    <property type="molecule type" value="Genomic_DNA"/>
</dbReference>
<keyword evidence="3" id="KW-1185">Reference proteome</keyword>
<dbReference type="Gene3D" id="3.40.30.10">
    <property type="entry name" value="Glutaredoxin"/>
    <property type="match status" value="1"/>
</dbReference>
<dbReference type="Gene3D" id="1.20.1050.10">
    <property type="match status" value="1"/>
</dbReference>
<dbReference type="eggNOG" id="KOG0406">
    <property type="taxonomic scope" value="Eukaryota"/>
</dbReference>
<protein>
    <recommendedName>
        <fullName evidence="4">GST N-terminal domain-containing protein</fullName>
    </recommendedName>
</protein>
<evidence type="ECO:0000313" key="2">
    <source>
        <dbReference type="EnsemblPlants" id="KRH45822"/>
    </source>
</evidence>
<evidence type="ECO:0008006" key="4">
    <source>
        <dbReference type="Google" id="ProtNLM"/>
    </source>
</evidence>